<dbReference type="InterPro" id="IPR027417">
    <property type="entry name" value="P-loop_NTPase"/>
</dbReference>
<dbReference type="PANTHER" id="PTHR42711">
    <property type="entry name" value="ABC TRANSPORTER ATP-BINDING PROTEIN"/>
    <property type="match status" value="1"/>
</dbReference>
<evidence type="ECO:0000256" key="3">
    <source>
        <dbReference type="ARBA" id="ARBA00022458"/>
    </source>
</evidence>
<evidence type="ECO:0000313" key="8">
    <source>
        <dbReference type="Proteomes" id="UP000187735"/>
    </source>
</evidence>
<dbReference type="RefSeq" id="WP_077026931.1">
    <property type="nucleotide sequence ID" value="NZ_CP017641.1"/>
</dbReference>
<dbReference type="InterPro" id="IPR003439">
    <property type="entry name" value="ABC_transporter-like_ATP-bd"/>
</dbReference>
<keyword evidence="7" id="KW-0378">Hydrolase</keyword>
<name>A0A1P8WP49_9PLAN</name>
<dbReference type="Proteomes" id="UP000187735">
    <property type="component" value="Chromosome"/>
</dbReference>
<keyword evidence="4" id="KW-0547">Nucleotide-binding</keyword>
<dbReference type="PROSITE" id="PS50893">
    <property type="entry name" value="ABC_TRANSPORTER_2"/>
    <property type="match status" value="1"/>
</dbReference>
<dbReference type="GO" id="GO:0005524">
    <property type="term" value="F:ATP binding"/>
    <property type="evidence" value="ECO:0007669"/>
    <property type="project" value="UniProtKB-KW"/>
</dbReference>
<feature type="domain" description="ABC transporter" evidence="6">
    <location>
        <begin position="8"/>
        <end position="236"/>
    </location>
</feature>
<dbReference type="AlphaFoldDB" id="A0A1P8WP49"/>
<dbReference type="SMART" id="SM00382">
    <property type="entry name" value="AAA"/>
    <property type="match status" value="1"/>
</dbReference>
<gene>
    <name evidence="7" type="primary">drrA_4</name>
    <name evidence="7" type="ORF">Fuma_05487</name>
</gene>
<keyword evidence="3" id="KW-0536">Nodulation</keyword>
<evidence type="ECO:0000256" key="2">
    <source>
        <dbReference type="ARBA" id="ARBA00022448"/>
    </source>
</evidence>
<keyword evidence="2" id="KW-0813">Transport</keyword>
<proteinExistence type="inferred from homology"/>
<dbReference type="InterPro" id="IPR050763">
    <property type="entry name" value="ABC_transporter_ATP-binding"/>
</dbReference>
<dbReference type="EC" id="3.6.3.-" evidence="7"/>
<evidence type="ECO:0000256" key="4">
    <source>
        <dbReference type="ARBA" id="ARBA00022741"/>
    </source>
</evidence>
<dbReference type="KEGG" id="fmr:Fuma_05487"/>
<keyword evidence="5 7" id="KW-0067">ATP-binding</keyword>
<evidence type="ECO:0000259" key="6">
    <source>
        <dbReference type="PROSITE" id="PS50893"/>
    </source>
</evidence>
<comment type="similarity">
    <text evidence="1">Belongs to the ABC transporter superfamily.</text>
</comment>
<dbReference type="PROSITE" id="PS00211">
    <property type="entry name" value="ABC_TRANSPORTER_1"/>
    <property type="match status" value="1"/>
</dbReference>
<dbReference type="Pfam" id="PF00005">
    <property type="entry name" value="ABC_tran"/>
    <property type="match status" value="1"/>
</dbReference>
<dbReference type="EMBL" id="CP017641">
    <property type="protein sequence ID" value="APZ95825.1"/>
    <property type="molecule type" value="Genomic_DNA"/>
</dbReference>
<evidence type="ECO:0000256" key="1">
    <source>
        <dbReference type="ARBA" id="ARBA00005417"/>
    </source>
</evidence>
<dbReference type="STRING" id="1891926.Fuma_05487"/>
<dbReference type="SUPFAM" id="SSF52540">
    <property type="entry name" value="P-loop containing nucleoside triphosphate hydrolases"/>
    <property type="match status" value="1"/>
</dbReference>
<reference evidence="7 8" key="1">
    <citation type="journal article" date="2016" name="Front. Microbiol.">
        <title>Fuerstia marisgermanicae gen. nov., sp. nov., an Unusual Member of the Phylum Planctomycetes from the German Wadden Sea.</title>
        <authorList>
            <person name="Kohn T."/>
            <person name="Heuer A."/>
            <person name="Jogler M."/>
            <person name="Vollmers J."/>
            <person name="Boedeker C."/>
            <person name="Bunk B."/>
            <person name="Rast P."/>
            <person name="Borchert D."/>
            <person name="Glockner I."/>
            <person name="Freese H.M."/>
            <person name="Klenk H.P."/>
            <person name="Overmann J."/>
            <person name="Kaster A.K."/>
            <person name="Rohde M."/>
            <person name="Wiegand S."/>
            <person name="Jogler C."/>
        </authorList>
    </citation>
    <scope>NUCLEOTIDE SEQUENCE [LARGE SCALE GENOMIC DNA]</scope>
    <source>
        <strain evidence="7 8">NH11</strain>
    </source>
</reference>
<dbReference type="InterPro" id="IPR017871">
    <property type="entry name" value="ABC_transporter-like_CS"/>
</dbReference>
<protein>
    <submittedName>
        <fullName evidence="7">Daunorubicin/doxorubicin resistance ATP-binding protein DrrA</fullName>
        <ecNumber evidence="7">3.6.3.-</ecNumber>
    </submittedName>
</protein>
<dbReference type="Gene3D" id="3.40.50.300">
    <property type="entry name" value="P-loop containing nucleotide triphosphate hydrolases"/>
    <property type="match status" value="1"/>
</dbReference>
<accession>A0A1P8WP49</accession>
<evidence type="ECO:0000313" key="7">
    <source>
        <dbReference type="EMBL" id="APZ95825.1"/>
    </source>
</evidence>
<dbReference type="GO" id="GO:0016887">
    <property type="term" value="F:ATP hydrolysis activity"/>
    <property type="evidence" value="ECO:0007669"/>
    <property type="project" value="InterPro"/>
</dbReference>
<dbReference type="InterPro" id="IPR003593">
    <property type="entry name" value="AAA+_ATPase"/>
</dbReference>
<sequence length="301" mass="32636">MTEATATISVNSVRKSFGAIPAVDGVSFEIAPGEAFGLLGPNGAGKTTTLSMLVGIIAPDAGDVRINGGDPANKATRQGIGIAPQSLSLYEELTAAENLSFFAKLYDYSGKRLAERIEWALEFAALTDRSQHLVKTYSGGMKRRLNMAVALIHDPQVILFDEPTVGVDPQSRNHIFDRIEQLKDGGRTIIYTTHYMEEAQRLCDRVGIMDQGKLLAVDTVNSLLKAHGGDSTVEGQLNPECHSAEFPGLKADGRFRFESGDPLQQVTTLAAAGVSFQTLQIRQPDLETVFLSLTGRRLRDE</sequence>
<organism evidence="7 8">
    <name type="scientific">Fuerstiella marisgermanici</name>
    <dbReference type="NCBI Taxonomy" id="1891926"/>
    <lineage>
        <taxon>Bacteria</taxon>
        <taxon>Pseudomonadati</taxon>
        <taxon>Planctomycetota</taxon>
        <taxon>Planctomycetia</taxon>
        <taxon>Planctomycetales</taxon>
        <taxon>Planctomycetaceae</taxon>
        <taxon>Fuerstiella</taxon>
    </lineage>
</organism>
<keyword evidence="8" id="KW-1185">Reference proteome</keyword>
<dbReference type="OrthoDB" id="9804819at2"/>
<dbReference type="PANTHER" id="PTHR42711:SF5">
    <property type="entry name" value="ABC TRANSPORTER ATP-BINDING PROTEIN NATA"/>
    <property type="match status" value="1"/>
</dbReference>
<evidence type="ECO:0000256" key="5">
    <source>
        <dbReference type="ARBA" id="ARBA00022840"/>
    </source>
</evidence>